<feature type="region of interest" description="Disordered" evidence="14">
    <location>
        <begin position="1148"/>
        <end position="1174"/>
    </location>
</feature>
<evidence type="ECO:0000256" key="11">
    <source>
        <dbReference type="ARBA" id="ARBA00023014"/>
    </source>
</evidence>
<dbReference type="InterPro" id="IPR011604">
    <property type="entry name" value="PDDEXK-like_dom_sf"/>
</dbReference>
<keyword evidence="5" id="KW-0227">DNA damage</keyword>
<dbReference type="GO" id="GO:0004386">
    <property type="term" value="F:helicase activity"/>
    <property type="evidence" value="ECO:0007669"/>
    <property type="project" value="UniProtKB-KW"/>
</dbReference>
<evidence type="ECO:0000259" key="15">
    <source>
        <dbReference type="PROSITE" id="PS51217"/>
    </source>
</evidence>
<keyword evidence="12" id="KW-0238">DNA-binding</keyword>
<keyword evidence="13" id="KW-0234">DNA repair</keyword>
<keyword evidence="9" id="KW-0067">ATP-binding</keyword>
<keyword evidence="4" id="KW-0547">Nucleotide-binding</keyword>
<dbReference type="GO" id="GO:0051539">
    <property type="term" value="F:4 iron, 4 sulfur cluster binding"/>
    <property type="evidence" value="ECO:0007669"/>
    <property type="project" value="UniProtKB-KW"/>
</dbReference>
<evidence type="ECO:0000256" key="10">
    <source>
        <dbReference type="ARBA" id="ARBA00023004"/>
    </source>
</evidence>
<keyword evidence="11" id="KW-0411">Iron-sulfur</keyword>
<accession>A0A9D1JR31</accession>
<dbReference type="GO" id="GO:0000724">
    <property type="term" value="P:double-strand break repair via homologous recombination"/>
    <property type="evidence" value="ECO:0007669"/>
    <property type="project" value="InterPro"/>
</dbReference>
<dbReference type="AlphaFoldDB" id="A0A9D1JR31"/>
<dbReference type="Pfam" id="PF21445">
    <property type="entry name" value="ADDB_N"/>
    <property type="match status" value="1"/>
</dbReference>
<dbReference type="InterPro" id="IPR014140">
    <property type="entry name" value="DNA_helicase_suAddB"/>
</dbReference>
<dbReference type="Gene3D" id="3.90.320.10">
    <property type="match status" value="1"/>
</dbReference>
<keyword evidence="2" id="KW-0540">Nuclease</keyword>
<keyword evidence="10" id="KW-0408">Iron</keyword>
<evidence type="ECO:0000256" key="8">
    <source>
        <dbReference type="ARBA" id="ARBA00022839"/>
    </source>
</evidence>
<sequence>MALQLILGSCGCGKSHVMYEQLIKDSLEHPQQNYIVIVPEQYTMQTQKNIVSMHPRHGVMNIDILSFGRLAFRIFEELGRNDARVLEDTGKRMVIRKVLEQKRRELKVFGGSIPKTGFSGEIKSMISELLQYNVSPGQLEDCVRQLPDHSVLGEKLKDLGVIYQGFKDYIEGHFLTAEEILTRLCPLIMDSSIIKESYIYLDNFTGFTPAQYQVLSQLFIYSKGVQMTLTVDIRTNPYHIYHNYELFYLTKETIYRLEKLCRDIHCERREDILLESGNAGRFAGRPELFHLEQNLYRKNGKTYDQPLKRLFLNKAQNPAQEARHIARTIRRLVRDKGYRYRDIAVICADVAGYRHMVERAFSGMDIPCFMDIKRSILGNAFVECLRAMLEMFADHFSYESVFRYLRAGFSGLLEEDIDLMENYVLEFGIRGASAWENTWMKRPKHMDDARLLILNQTREAAFESIWPVYEVFRNRESCVRERTDALKQWIYTMDIQAKLEEMSRSFDENGQLSMAREYSQVYDVVMDLLDKYGDILGDEIISIREYAQILDAGLNEERMGLIPPGIDQVMVGDMERTRLNDVKVLFFMGMNEGIVPAPAKDGGVICDREKEILSQMQVELAPTARQKGYFEQFYIYRALASSRDYVYLSYSQVSASGKALRPSSLLRRISRIFPGLDTGVWEDGDDWREWVDDESEAFSHMVDGLNRLHETAPQAAWMELYSWFAKQPAYKKRLDQVLDAAFISYISRPLSQAAVRALYGQKLENSVTTLENYSSCAYAHFLQYGLCLSQREENKIQTPDLGIILHRALELFAAGLKAGNYTWKDVPEDVREELSRDCAVEAAKGFNHTILLETKRNQYQIQRLVRYVLRTTWAIKQQLGRGDFLPESFEIRFDSDALDGLTDVMIGQDGLMKLKGTIDRIDVCEVGDNLYVKIVDYKSGSQKFDIVELYHGLSLQLVVYMNAARALEEKTHPGKKVIPAGILYYNIDDPMIQRDDFENMENEDAREKLMEDVLLKLKCNGLVNGSPEVIRLFDRDFTKDSSVIPVSMTASGALSKRSQTASAAQFDALGDFASKKVETLGAEILAGKIPVNPYIRGTKSACTYCLFRSVCGFDERIDGFSYRRLSGMSADDAWKAIFEWNEIHGENKVRPKSEKSVETMENREVDDHGEPMDR</sequence>
<dbReference type="PANTHER" id="PTHR30591">
    <property type="entry name" value="RECBCD ENZYME SUBUNIT RECC"/>
    <property type="match status" value="1"/>
</dbReference>
<dbReference type="GO" id="GO:0003677">
    <property type="term" value="F:DNA binding"/>
    <property type="evidence" value="ECO:0007669"/>
    <property type="project" value="UniProtKB-KW"/>
</dbReference>
<proteinExistence type="predicted"/>
<evidence type="ECO:0000256" key="2">
    <source>
        <dbReference type="ARBA" id="ARBA00022722"/>
    </source>
</evidence>
<evidence type="ECO:0000256" key="7">
    <source>
        <dbReference type="ARBA" id="ARBA00022806"/>
    </source>
</evidence>
<keyword evidence="1" id="KW-0004">4Fe-4S</keyword>
<evidence type="ECO:0000256" key="14">
    <source>
        <dbReference type="SAM" id="MobiDB-lite"/>
    </source>
</evidence>
<keyword evidence="6" id="KW-0378">Hydrolase</keyword>
<keyword evidence="8" id="KW-0269">Exonuclease</keyword>
<evidence type="ECO:0000256" key="5">
    <source>
        <dbReference type="ARBA" id="ARBA00022763"/>
    </source>
</evidence>
<dbReference type="NCBIfam" id="TIGR02773">
    <property type="entry name" value="addB_Gpos"/>
    <property type="match status" value="1"/>
</dbReference>
<dbReference type="InterPro" id="IPR038726">
    <property type="entry name" value="PDDEXK_AddAB-type"/>
</dbReference>
<dbReference type="GO" id="GO:0005524">
    <property type="term" value="F:ATP binding"/>
    <property type="evidence" value="ECO:0007669"/>
    <property type="project" value="UniProtKB-KW"/>
</dbReference>
<name>A0A9D1JR31_9FIRM</name>
<dbReference type="InterPro" id="IPR027417">
    <property type="entry name" value="P-loop_NTPase"/>
</dbReference>
<dbReference type="Pfam" id="PF12705">
    <property type="entry name" value="PDDEXK_1"/>
    <property type="match status" value="1"/>
</dbReference>
<dbReference type="InterPro" id="IPR014017">
    <property type="entry name" value="DNA_helicase_UvrD-like_C"/>
</dbReference>
<evidence type="ECO:0000313" key="17">
    <source>
        <dbReference type="Proteomes" id="UP000823927"/>
    </source>
</evidence>
<dbReference type="Proteomes" id="UP000823927">
    <property type="component" value="Unassembled WGS sequence"/>
</dbReference>
<evidence type="ECO:0000256" key="13">
    <source>
        <dbReference type="ARBA" id="ARBA00023204"/>
    </source>
</evidence>
<dbReference type="GO" id="GO:0004527">
    <property type="term" value="F:exonuclease activity"/>
    <property type="evidence" value="ECO:0007669"/>
    <property type="project" value="UniProtKB-KW"/>
</dbReference>
<reference evidence="16" key="2">
    <citation type="journal article" date="2021" name="PeerJ">
        <title>Extensive microbial diversity within the chicken gut microbiome revealed by metagenomics and culture.</title>
        <authorList>
            <person name="Gilroy R."/>
            <person name="Ravi A."/>
            <person name="Getino M."/>
            <person name="Pursley I."/>
            <person name="Horton D.L."/>
            <person name="Alikhan N.F."/>
            <person name="Baker D."/>
            <person name="Gharbi K."/>
            <person name="Hall N."/>
            <person name="Watson M."/>
            <person name="Adriaenssens E.M."/>
            <person name="Foster-Nyarko E."/>
            <person name="Jarju S."/>
            <person name="Secka A."/>
            <person name="Antonio M."/>
            <person name="Oren A."/>
            <person name="Chaudhuri R.R."/>
            <person name="La Ragione R."/>
            <person name="Hildebrand F."/>
            <person name="Pallen M.J."/>
        </authorList>
    </citation>
    <scope>NUCLEOTIDE SEQUENCE</scope>
    <source>
        <strain evidence="16">CHK178-757</strain>
    </source>
</reference>
<dbReference type="PANTHER" id="PTHR30591:SF1">
    <property type="entry name" value="RECBCD ENZYME SUBUNIT RECC"/>
    <property type="match status" value="1"/>
</dbReference>
<evidence type="ECO:0000313" key="16">
    <source>
        <dbReference type="EMBL" id="HIS47832.1"/>
    </source>
</evidence>
<dbReference type="GO" id="GO:0046872">
    <property type="term" value="F:metal ion binding"/>
    <property type="evidence" value="ECO:0007669"/>
    <property type="project" value="UniProtKB-KW"/>
</dbReference>
<evidence type="ECO:0000256" key="1">
    <source>
        <dbReference type="ARBA" id="ARBA00022485"/>
    </source>
</evidence>
<protein>
    <submittedName>
        <fullName evidence="16">Helicase-exonuclease AddAB subunit AddB</fullName>
    </submittedName>
</protein>
<keyword evidence="3" id="KW-0479">Metal-binding</keyword>
<keyword evidence="7 16" id="KW-0347">Helicase</keyword>
<evidence type="ECO:0000256" key="6">
    <source>
        <dbReference type="ARBA" id="ARBA00022801"/>
    </source>
</evidence>
<organism evidence="16 17">
    <name type="scientific">Candidatus Scybalocola faecigallinarum</name>
    <dbReference type="NCBI Taxonomy" id="2840941"/>
    <lineage>
        <taxon>Bacteria</taxon>
        <taxon>Bacillati</taxon>
        <taxon>Bacillota</taxon>
        <taxon>Clostridia</taxon>
        <taxon>Lachnospirales</taxon>
        <taxon>Lachnospiraceae</taxon>
        <taxon>Lachnospiraceae incertae sedis</taxon>
        <taxon>Candidatus Scybalocola (ex Gilroy et al. 2021)</taxon>
    </lineage>
</organism>
<dbReference type="Gene3D" id="3.40.50.300">
    <property type="entry name" value="P-loop containing nucleotide triphosphate hydrolases"/>
    <property type="match status" value="4"/>
</dbReference>
<comment type="caution">
    <text evidence="16">The sequence shown here is derived from an EMBL/GenBank/DDBJ whole genome shotgun (WGS) entry which is preliminary data.</text>
</comment>
<reference evidence="16" key="1">
    <citation type="submission" date="2020-10" db="EMBL/GenBank/DDBJ databases">
        <authorList>
            <person name="Gilroy R."/>
        </authorList>
    </citation>
    <scope>NUCLEOTIDE SEQUENCE</scope>
    <source>
        <strain evidence="16">CHK178-757</strain>
    </source>
</reference>
<evidence type="ECO:0000256" key="12">
    <source>
        <dbReference type="ARBA" id="ARBA00023125"/>
    </source>
</evidence>
<dbReference type="EMBL" id="DVIT01000035">
    <property type="protein sequence ID" value="HIS47832.1"/>
    <property type="molecule type" value="Genomic_DNA"/>
</dbReference>
<evidence type="ECO:0000256" key="3">
    <source>
        <dbReference type="ARBA" id="ARBA00022723"/>
    </source>
</evidence>
<dbReference type="InterPro" id="IPR049035">
    <property type="entry name" value="ADDB_N"/>
</dbReference>
<dbReference type="PROSITE" id="PS51217">
    <property type="entry name" value="UVRD_HELICASE_CTER"/>
    <property type="match status" value="1"/>
</dbReference>
<evidence type="ECO:0000256" key="4">
    <source>
        <dbReference type="ARBA" id="ARBA00022741"/>
    </source>
</evidence>
<dbReference type="SUPFAM" id="SSF52540">
    <property type="entry name" value="P-loop containing nucleoside triphosphate hydrolases"/>
    <property type="match status" value="1"/>
</dbReference>
<feature type="domain" description="UvrD-like helicase C-terminal" evidence="15">
    <location>
        <begin position="279"/>
        <end position="579"/>
    </location>
</feature>
<evidence type="ECO:0000256" key="9">
    <source>
        <dbReference type="ARBA" id="ARBA00022840"/>
    </source>
</evidence>
<gene>
    <name evidence="16" type="primary">addB</name>
    <name evidence="16" type="ORF">IAB46_09855</name>
</gene>